<gene>
    <name evidence="1" type="ORF">E2C01_005280</name>
</gene>
<protein>
    <submittedName>
        <fullName evidence="1">Uncharacterized protein</fullName>
    </submittedName>
</protein>
<dbReference type="AlphaFoldDB" id="A0A5B7CT38"/>
<comment type="caution">
    <text evidence="1">The sequence shown here is derived from an EMBL/GenBank/DDBJ whole genome shotgun (WGS) entry which is preliminary data.</text>
</comment>
<sequence length="100" mass="11486">MRVKTVRVLPKYANSIKDKSNIWRHPASARQIPDVAAVPPGNPPSPVPPYKPASSNTFFIIFPNNNITLPWKMECWEKNKRKSGEVFDRKGRKGNKRKRC</sequence>
<evidence type="ECO:0000313" key="2">
    <source>
        <dbReference type="Proteomes" id="UP000324222"/>
    </source>
</evidence>
<organism evidence="1 2">
    <name type="scientific">Portunus trituberculatus</name>
    <name type="common">Swimming crab</name>
    <name type="synonym">Neptunus trituberculatus</name>
    <dbReference type="NCBI Taxonomy" id="210409"/>
    <lineage>
        <taxon>Eukaryota</taxon>
        <taxon>Metazoa</taxon>
        <taxon>Ecdysozoa</taxon>
        <taxon>Arthropoda</taxon>
        <taxon>Crustacea</taxon>
        <taxon>Multicrustacea</taxon>
        <taxon>Malacostraca</taxon>
        <taxon>Eumalacostraca</taxon>
        <taxon>Eucarida</taxon>
        <taxon>Decapoda</taxon>
        <taxon>Pleocyemata</taxon>
        <taxon>Brachyura</taxon>
        <taxon>Eubrachyura</taxon>
        <taxon>Portunoidea</taxon>
        <taxon>Portunidae</taxon>
        <taxon>Portuninae</taxon>
        <taxon>Portunus</taxon>
    </lineage>
</organism>
<keyword evidence="2" id="KW-1185">Reference proteome</keyword>
<reference evidence="1 2" key="1">
    <citation type="submission" date="2019-05" db="EMBL/GenBank/DDBJ databases">
        <title>Another draft genome of Portunus trituberculatus and its Hox gene families provides insights of decapod evolution.</title>
        <authorList>
            <person name="Jeong J.-H."/>
            <person name="Song I."/>
            <person name="Kim S."/>
            <person name="Choi T."/>
            <person name="Kim D."/>
            <person name="Ryu S."/>
            <person name="Kim W."/>
        </authorList>
    </citation>
    <scope>NUCLEOTIDE SEQUENCE [LARGE SCALE GENOMIC DNA]</scope>
    <source>
        <tissue evidence="1">Muscle</tissue>
    </source>
</reference>
<dbReference type="EMBL" id="VSRR010000223">
    <property type="protein sequence ID" value="MPC12580.1"/>
    <property type="molecule type" value="Genomic_DNA"/>
</dbReference>
<dbReference type="Proteomes" id="UP000324222">
    <property type="component" value="Unassembled WGS sequence"/>
</dbReference>
<name>A0A5B7CT38_PORTR</name>
<accession>A0A5B7CT38</accession>
<proteinExistence type="predicted"/>
<evidence type="ECO:0000313" key="1">
    <source>
        <dbReference type="EMBL" id="MPC12580.1"/>
    </source>
</evidence>